<proteinExistence type="predicted"/>
<reference evidence="3" key="1">
    <citation type="submission" date="2013-01" db="EMBL/GenBank/DDBJ databases">
        <title>Draft Genome Sequence of a Mulberry Tree, Morus notabilis C.K. Schneid.</title>
        <authorList>
            <person name="He N."/>
            <person name="Zhao S."/>
        </authorList>
    </citation>
    <scope>NUCLEOTIDE SEQUENCE</scope>
</reference>
<sequence>METQGLWPAATLATSTAESRARPLGRADRQATACGHGGMKTSGGQGRRIRKYKKKKNYGRRQHLLPPALWMPGRNLLASPVTGQPQCTTAAAHNGSLEAATSGQGSRQYVVTLGLKQLWASAQSCQNKKKSTRAHLGHVTK</sequence>
<feature type="region of interest" description="Disordered" evidence="1">
    <location>
        <begin position="1"/>
        <end position="49"/>
    </location>
</feature>
<gene>
    <name evidence="2" type="ORF">L484_007856</name>
</gene>
<organism evidence="2 3">
    <name type="scientific">Morus notabilis</name>
    <dbReference type="NCBI Taxonomy" id="981085"/>
    <lineage>
        <taxon>Eukaryota</taxon>
        <taxon>Viridiplantae</taxon>
        <taxon>Streptophyta</taxon>
        <taxon>Embryophyta</taxon>
        <taxon>Tracheophyta</taxon>
        <taxon>Spermatophyta</taxon>
        <taxon>Magnoliopsida</taxon>
        <taxon>eudicotyledons</taxon>
        <taxon>Gunneridae</taxon>
        <taxon>Pentapetalae</taxon>
        <taxon>rosids</taxon>
        <taxon>fabids</taxon>
        <taxon>Rosales</taxon>
        <taxon>Moraceae</taxon>
        <taxon>Moreae</taxon>
        <taxon>Morus</taxon>
    </lineage>
</organism>
<evidence type="ECO:0000313" key="2">
    <source>
        <dbReference type="EMBL" id="EXB94193.1"/>
    </source>
</evidence>
<evidence type="ECO:0000313" key="3">
    <source>
        <dbReference type="Proteomes" id="UP000030645"/>
    </source>
</evidence>
<dbReference type="Proteomes" id="UP000030645">
    <property type="component" value="Unassembled WGS sequence"/>
</dbReference>
<feature type="compositionally biased region" description="Basic and acidic residues" evidence="1">
    <location>
        <begin position="19"/>
        <end position="29"/>
    </location>
</feature>
<feature type="compositionally biased region" description="Gly residues" evidence="1">
    <location>
        <begin position="35"/>
        <end position="46"/>
    </location>
</feature>
<protein>
    <submittedName>
        <fullName evidence="2">Uncharacterized protein</fullName>
    </submittedName>
</protein>
<dbReference type="AlphaFoldDB" id="W9RUW1"/>
<accession>W9RUW1</accession>
<keyword evidence="3" id="KW-1185">Reference proteome</keyword>
<name>W9RUW1_9ROSA</name>
<dbReference type="EMBL" id="KE345130">
    <property type="protein sequence ID" value="EXB94193.1"/>
    <property type="molecule type" value="Genomic_DNA"/>
</dbReference>
<evidence type="ECO:0000256" key="1">
    <source>
        <dbReference type="SAM" id="MobiDB-lite"/>
    </source>
</evidence>